<evidence type="ECO:0000256" key="2">
    <source>
        <dbReference type="ARBA" id="ARBA00020953"/>
    </source>
</evidence>
<dbReference type="Gene3D" id="3.30.300.20">
    <property type="match status" value="1"/>
</dbReference>
<dbReference type="CDD" id="cd01895">
    <property type="entry name" value="EngA2"/>
    <property type="match status" value="1"/>
</dbReference>
<dbReference type="Proteomes" id="UP000034837">
    <property type="component" value="Unassembled WGS sequence"/>
</dbReference>
<proteinExistence type="inferred from homology"/>
<evidence type="ECO:0000256" key="8">
    <source>
        <dbReference type="HAMAP-Rule" id="MF_00195"/>
    </source>
</evidence>
<feature type="binding site" evidence="8">
    <location>
        <begin position="307"/>
        <end position="310"/>
    </location>
    <ligand>
        <name>GTP</name>
        <dbReference type="ChEBI" id="CHEBI:37565"/>
        <label>2</label>
    </ligand>
</feature>
<keyword evidence="6 8" id="KW-0342">GTP-binding</keyword>
<evidence type="ECO:0000256" key="6">
    <source>
        <dbReference type="ARBA" id="ARBA00023134"/>
    </source>
</evidence>
<dbReference type="InterPro" id="IPR027417">
    <property type="entry name" value="P-loop_NTPase"/>
</dbReference>
<feature type="binding site" evidence="8">
    <location>
        <begin position="64"/>
        <end position="68"/>
    </location>
    <ligand>
        <name>GTP</name>
        <dbReference type="ChEBI" id="CHEBI:37565"/>
        <label>1</label>
    </ligand>
</feature>
<dbReference type="AlphaFoldDB" id="A0A0G1A729"/>
<reference evidence="12 13" key="1">
    <citation type="journal article" date="2015" name="Nature">
        <title>rRNA introns, odd ribosomes, and small enigmatic genomes across a large radiation of phyla.</title>
        <authorList>
            <person name="Brown C.T."/>
            <person name="Hug L.A."/>
            <person name="Thomas B.C."/>
            <person name="Sharon I."/>
            <person name="Castelle C.J."/>
            <person name="Singh A."/>
            <person name="Wilkins M.J."/>
            <person name="Williams K.H."/>
            <person name="Banfield J.F."/>
        </authorList>
    </citation>
    <scope>NUCLEOTIDE SEQUENCE [LARGE SCALE GENOMIC DNA]</scope>
</reference>
<feature type="binding site" evidence="8">
    <location>
        <begin position="195"/>
        <end position="202"/>
    </location>
    <ligand>
        <name>GTP</name>
        <dbReference type="ChEBI" id="CHEBI:37565"/>
        <label>2</label>
    </ligand>
</feature>
<dbReference type="NCBIfam" id="TIGR03594">
    <property type="entry name" value="GTPase_EngA"/>
    <property type="match status" value="1"/>
</dbReference>
<dbReference type="NCBIfam" id="TIGR00231">
    <property type="entry name" value="small_GTP"/>
    <property type="match status" value="2"/>
</dbReference>
<evidence type="ECO:0000313" key="12">
    <source>
        <dbReference type="EMBL" id="KKS56764.1"/>
    </source>
</evidence>
<feature type="binding site" evidence="8">
    <location>
        <begin position="127"/>
        <end position="130"/>
    </location>
    <ligand>
        <name>GTP</name>
        <dbReference type="ChEBI" id="CHEBI:37565"/>
        <label>1</label>
    </ligand>
</feature>
<dbReference type="InterPro" id="IPR005225">
    <property type="entry name" value="Small_GTP-bd"/>
</dbReference>
<evidence type="ECO:0000256" key="9">
    <source>
        <dbReference type="PROSITE-ProRule" id="PRU01049"/>
    </source>
</evidence>
<evidence type="ECO:0000256" key="10">
    <source>
        <dbReference type="RuleBase" id="RU004481"/>
    </source>
</evidence>
<evidence type="ECO:0000256" key="3">
    <source>
        <dbReference type="ARBA" id="ARBA00022517"/>
    </source>
</evidence>
<dbReference type="PATRIC" id="fig|1619039.3.peg.799"/>
<dbReference type="InterPro" id="IPR006073">
    <property type="entry name" value="GTP-bd"/>
</dbReference>
<dbReference type="InterPro" id="IPR015946">
    <property type="entry name" value="KH_dom-like_a/b"/>
</dbReference>
<dbReference type="PIRSF" id="PIRSF006485">
    <property type="entry name" value="GTP-binding_EngA"/>
    <property type="match status" value="1"/>
</dbReference>
<name>A0A0G1A729_9BACT</name>
<keyword evidence="4 10" id="KW-0677">Repeat</keyword>
<evidence type="ECO:0000256" key="5">
    <source>
        <dbReference type="ARBA" id="ARBA00022741"/>
    </source>
</evidence>
<evidence type="ECO:0000313" key="13">
    <source>
        <dbReference type="Proteomes" id="UP000034837"/>
    </source>
</evidence>
<feature type="binding site" evidence="8">
    <location>
        <begin position="242"/>
        <end position="246"/>
    </location>
    <ligand>
        <name>GTP</name>
        <dbReference type="ChEBI" id="CHEBI:37565"/>
        <label>2</label>
    </ligand>
</feature>
<comment type="caution">
    <text evidence="12">The sequence shown here is derived from an EMBL/GenBank/DDBJ whole genome shotgun (WGS) entry which is preliminary data.</text>
</comment>
<dbReference type="PROSITE" id="PS51712">
    <property type="entry name" value="G_ENGA"/>
    <property type="match status" value="1"/>
</dbReference>
<sequence length="452" mass="50893">MPIIIPEKNLPTVAIVGRTNVGKSTLFNRLMEERKALVSPVAGTTRTSNVGIFNWRGLSYRLIDTGGVDFTKGDLLEKEIKKQVTKAFAEASVIVFVVDLKQNLLPQEKEWAKALRALKKTIILIGNKADNAKIRANVHNPEWLSLGLGEPLAISSVNGSGIGDMLDILIKKVKPAKESKNKIPEKKPLKIALIGRPNVGKSTLFNSLIGEERVITSPVAHTTRESHDTLIIKDDEPYIFVDTAGIRRQNRVQRGLEFGGVGQAVESIEKSDIVLLVLDASEPFTTQDKHLIQIISEHRRGLIIIINKWDLIPDKQTDTQDVITKQLFNLFPPLSFAPIFFTSALTHKNIQHLFPLLNQVATNLNKQIEEKDLRHFMEKLVRFKLPTRGKGVRHPKIFALRQMGINPPTFEVTIKQKTSLHESYLKFIQNNLRQIFDFTGVPVVVYVRKVRV</sequence>
<accession>A0A0G1A729</accession>
<dbReference type="PANTHER" id="PTHR43834:SF6">
    <property type="entry name" value="GTPASE DER"/>
    <property type="match status" value="1"/>
</dbReference>
<dbReference type="InterPro" id="IPR032859">
    <property type="entry name" value="KH_dom-like"/>
</dbReference>
<dbReference type="PRINTS" id="PR00326">
    <property type="entry name" value="GTP1OBG"/>
</dbReference>
<dbReference type="InterPro" id="IPR016484">
    <property type="entry name" value="GTPase_Der"/>
</dbReference>
<dbReference type="GO" id="GO:0005525">
    <property type="term" value="F:GTP binding"/>
    <property type="evidence" value="ECO:0007669"/>
    <property type="project" value="UniProtKB-UniRule"/>
</dbReference>
<dbReference type="FunFam" id="3.40.50.300:FF:000040">
    <property type="entry name" value="GTPase Der"/>
    <property type="match status" value="1"/>
</dbReference>
<evidence type="ECO:0000259" key="11">
    <source>
        <dbReference type="PROSITE" id="PS51712"/>
    </source>
</evidence>
<evidence type="ECO:0000256" key="1">
    <source>
        <dbReference type="ARBA" id="ARBA00008279"/>
    </source>
</evidence>
<comment type="similarity">
    <text evidence="1 8 9 10">Belongs to the TRAFAC class TrmE-Era-EngA-EngB-Septin-like GTPase superfamily. EngA (Der) GTPase family.</text>
</comment>
<comment type="subunit">
    <text evidence="8">Associates with the 50S ribosomal subunit.</text>
</comment>
<evidence type="ECO:0000256" key="4">
    <source>
        <dbReference type="ARBA" id="ARBA00022737"/>
    </source>
</evidence>
<feature type="binding site" evidence="8">
    <location>
        <begin position="17"/>
        <end position="24"/>
    </location>
    <ligand>
        <name>GTP</name>
        <dbReference type="ChEBI" id="CHEBI:37565"/>
        <label>1</label>
    </ligand>
</feature>
<dbReference type="InterPro" id="IPR031166">
    <property type="entry name" value="G_ENGA"/>
</dbReference>
<dbReference type="PANTHER" id="PTHR43834">
    <property type="entry name" value="GTPASE DER"/>
    <property type="match status" value="1"/>
</dbReference>
<dbReference type="SUPFAM" id="SSF52540">
    <property type="entry name" value="P-loop containing nucleoside triphosphate hydrolases"/>
    <property type="match status" value="2"/>
</dbReference>
<organism evidence="12 13">
    <name type="scientific">Candidatus Magasanikbacteria bacterium GW2011_GWA2_42_32</name>
    <dbReference type="NCBI Taxonomy" id="1619039"/>
    <lineage>
        <taxon>Bacteria</taxon>
        <taxon>Candidatus Magasanikiibacteriota</taxon>
    </lineage>
</organism>
<dbReference type="CDD" id="cd01894">
    <property type="entry name" value="EngA1"/>
    <property type="match status" value="1"/>
</dbReference>
<dbReference type="Pfam" id="PF01926">
    <property type="entry name" value="MMR_HSR1"/>
    <property type="match status" value="2"/>
</dbReference>
<comment type="function">
    <text evidence="8 10">GTPase that plays an essential role in the late steps of ribosome biogenesis.</text>
</comment>
<dbReference type="Pfam" id="PF14714">
    <property type="entry name" value="KH_dom-like"/>
    <property type="match status" value="1"/>
</dbReference>
<feature type="domain" description="EngA-type G" evidence="11">
    <location>
        <begin position="189"/>
        <end position="365"/>
    </location>
</feature>
<dbReference type="Gene3D" id="3.40.50.300">
    <property type="entry name" value="P-loop containing nucleotide triphosphate hydrolases"/>
    <property type="match status" value="2"/>
</dbReference>
<gene>
    <name evidence="8" type="primary">der</name>
    <name evidence="12" type="ORF">UV20_C0006G0047</name>
</gene>
<keyword evidence="3 8" id="KW-0690">Ribosome biogenesis</keyword>
<dbReference type="GO" id="GO:0043022">
    <property type="term" value="F:ribosome binding"/>
    <property type="evidence" value="ECO:0007669"/>
    <property type="project" value="TreeGrafter"/>
</dbReference>
<protein>
    <recommendedName>
        <fullName evidence="2 8">GTPase Der</fullName>
    </recommendedName>
    <alternativeName>
        <fullName evidence="7 8">GTP-binding protein EngA</fullName>
    </alternativeName>
</protein>
<dbReference type="HAMAP" id="MF_00195">
    <property type="entry name" value="GTPase_Der"/>
    <property type="match status" value="1"/>
</dbReference>
<keyword evidence="5 8" id="KW-0547">Nucleotide-binding</keyword>
<dbReference type="GO" id="GO:0042254">
    <property type="term" value="P:ribosome biogenesis"/>
    <property type="evidence" value="ECO:0007669"/>
    <property type="project" value="UniProtKB-KW"/>
</dbReference>
<evidence type="ECO:0000256" key="7">
    <source>
        <dbReference type="ARBA" id="ARBA00032345"/>
    </source>
</evidence>
<dbReference type="EMBL" id="LCDO01000006">
    <property type="protein sequence ID" value="KKS56764.1"/>
    <property type="molecule type" value="Genomic_DNA"/>
</dbReference>